<name>A0A6M3JR18_9ZZZZ</name>
<dbReference type="AlphaFoldDB" id="A0A6M3JR18"/>
<gene>
    <name evidence="1" type="ORF">MM415A03143_0004</name>
</gene>
<accession>A0A6M3JR18</accession>
<proteinExistence type="predicted"/>
<reference evidence="1" key="1">
    <citation type="submission" date="2020-03" db="EMBL/GenBank/DDBJ databases">
        <title>The deep terrestrial virosphere.</title>
        <authorList>
            <person name="Holmfeldt K."/>
            <person name="Nilsson E."/>
            <person name="Simone D."/>
            <person name="Lopez-Fernandez M."/>
            <person name="Wu X."/>
            <person name="de Brujin I."/>
            <person name="Lundin D."/>
            <person name="Andersson A."/>
            <person name="Bertilsson S."/>
            <person name="Dopson M."/>
        </authorList>
    </citation>
    <scope>NUCLEOTIDE SEQUENCE</scope>
    <source>
        <strain evidence="1">MM415A03143</strain>
    </source>
</reference>
<sequence>MKTENNVALEVFLAIRKEVERKQEVCTTANKALTEAKKALTMHLINFEHELSPVYNSEGDVIKITGYNGDGNDYYLISGPCGANRTYIDDLKLECDFTPPYGREEF</sequence>
<organism evidence="1">
    <name type="scientific">viral metagenome</name>
    <dbReference type="NCBI Taxonomy" id="1070528"/>
    <lineage>
        <taxon>unclassified sequences</taxon>
        <taxon>metagenomes</taxon>
        <taxon>organismal metagenomes</taxon>
    </lineage>
</organism>
<protein>
    <submittedName>
        <fullName evidence="1">Uncharacterized protein</fullName>
    </submittedName>
</protein>
<evidence type="ECO:0000313" key="1">
    <source>
        <dbReference type="EMBL" id="QJA71551.1"/>
    </source>
</evidence>
<dbReference type="EMBL" id="MT141881">
    <property type="protein sequence ID" value="QJA71551.1"/>
    <property type="molecule type" value="Genomic_DNA"/>
</dbReference>